<dbReference type="SUPFAM" id="SSF56672">
    <property type="entry name" value="DNA/RNA polymerases"/>
    <property type="match status" value="1"/>
</dbReference>
<comment type="caution">
    <text evidence="2">The sequence shown here is derived from an EMBL/GenBank/DDBJ whole genome shotgun (WGS) entry which is preliminary data.</text>
</comment>
<reference evidence="2" key="1">
    <citation type="submission" date="2019-08" db="EMBL/GenBank/DDBJ databases">
        <authorList>
            <person name="Liu F."/>
        </authorList>
    </citation>
    <scope>NUCLEOTIDE SEQUENCE [LARGE SCALE GENOMIC DNA]</scope>
    <source>
        <strain evidence="2">PA1801</strain>
        <tissue evidence="2">Leaf</tissue>
    </source>
</reference>
<proteinExistence type="predicted"/>
<gene>
    <name evidence="2" type="ORF">EPI10_022080</name>
</gene>
<evidence type="ECO:0000259" key="1">
    <source>
        <dbReference type="Pfam" id="PF07727"/>
    </source>
</evidence>
<dbReference type="Proteomes" id="UP000325315">
    <property type="component" value="Unassembled WGS sequence"/>
</dbReference>
<dbReference type="PANTHER" id="PTHR11439">
    <property type="entry name" value="GAG-POL-RELATED RETROTRANSPOSON"/>
    <property type="match status" value="1"/>
</dbReference>
<accession>A0A5B6WIW8</accession>
<dbReference type="AlphaFoldDB" id="A0A5B6WIW8"/>
<keyword evidence="3" id="KW-1185">Reference proteome</keyword>
<evidence type="ECO:0000313" key="3">
    <source>
        <dbReference type="Proteomes" id="UP000325315"/>
    </source>
</evidence>
<organism evidence="2 3">
    <name type="scientific">Gossypium australe</name>
    <dbReference type="NCBI Taxonomy" id="47621"/>
    <lineage>
        <taxon>Eukaryota</taxon>
        <taxon>Viridiplantae</taxon>
        <taxon>Streptophyta</taxon>
        <taxon>Embryophyta</taxon>
        <taxon>Tracheophyta</taxon>
        <taxon>Spermatophyta</taxon>
        <taxon>Magnoliopsida</taxon>
        <taxon>eudicotyledons</taxon>
        <taxon>Gunneridae</taxon>
        <taxon>Pentapetalae</taxon>
        <taxon>rosids</taxon>
        <taxon>malvids</taxon>
        <taxon>Malvales</taxon>
        <taxon>Malvaceae</taxon>
        <taxon>Malvoideae</taxon>
        <taxon>Gossypium</taxon>
    </lineage>
</organism>
<dbReference type="InterPro" id="IPR013103">
    <property type="entry name" value="RVT_2"/>
</dbReference>
<dbReference type="Pfam" id="PF07727">
    <property type="entry name" value="RVT_2"/>
    <property type="match status" value="1"/>
</dbReference>
<dbReference type="PANTHER" id="PTHR11439:SF521">
    <property type="entry name" value="RNA-DIRECTED DNA POLYMERASE"/>
    <property type="match status" value="1"/>
</dbReference>
<protein>
    <submittedName>
        <fullName evidence="2">Zinc finger, CCHC-type</fullName>
    </submittedName>
</protein>
<evidence type="ECO:0000313" key="2">
    <source>
        <dbReference type="EMBL" id="KAA3481739.1"/>
    </source>
</evidence>
<dbReference type="EMBL" id="SMMG02000003">
    <property type="protein sequence ID" value="KAA3481739.1"/>
    <property type="molecule type" value="Genomic_DNA"/>
</dbReference>
<feature type="domain" description="Reverse transcriptase Ty1/copia-type" evidence="1">
    <location>
        <begin position="1"/>
        <end position="54"/>
    </location>
</feature>
<name>A0A5B6WIW8_9ROSI</name>
<dbReference type="InterPro" id="IPR043502">
    <property type="entry name" value="DNA/RNA_pol_sf"/>
</dbReference>
<sequence>MDVKIAFLNGDLDEEIYMVQPKCYVVLGQEKKVYRVVKSLYGLKQAPKQWHENIRLADVILGIQIRKSSEGLILTQSHYMDKILEKFSTDDFGIARAPIDTIQHMSKNRGESINQVEYARVINSLMYLMSCIRPTIAFIMRILSRFTSNPGENHWKAIVRILRYLKYTQDYRLHYSRDPAILESFSVASWISNIQDTKDTSGYVFTLGGGVM</sequence>
<dbReference type="OrthoDB" id="1645289at2759"/>